<dbReference type="PANTHER" id="PTHR13822">
    <property type="entry name" value="ATP SYNTHASE DELTA/EPSILON CHAIN"/>
    <property type="match status" value="1"/>
</dbReference>
<evidence type="ECO:0000256" key="4">
    <source>
        <dbReference type="ARBA" id="ARBA00022475"/>
    </source>
</evidence>
<dbReference type="STRING" id="1123282.SAMN02745823_01021"/>
<dbReference type="GO" id="GO:0005886">
    <property type="term" value="C:plasma membrane"/>
    <property type="evidence" value="ECO:0007669"/>
    <property type="project" value="UniProtKB-SubCell"/>
</dbReference>
<dbReference type="GO" id="GO:0046933">
    <property type="term" value="F:proton-transporting ATP synthase activity, rotational mechanism"/>
    <property type="evidence" value="ECO:0007669"/>
    <property type="project" value="UniProtKB-UniRule"/>
</dbReference>
<gene>
    <name evidence="9" type="primary">atpC</name>
    <name evidence="13" type="ORF">SAMN02745823_01021</name>
</gene>
<dbReference type="Gene3D" id="2.60.15.10">
    <property type="entry name" value="F0F1 ATP synthase delta/epsilon subunit, N-terminal"/>
    <property type="match status" value="1"/>
</dbReference>
<dbReference type="GO" id="GO:0005524">
    <property type="term" value="F:ATP binding"/>
    <property type="evidence" value="ECO:0007669"/>
    <property type="project" value="UniProtKB-UniRule"/>
</dbReference>
<comment type="subcellular location">
    <subcellularLocation>
        <location evidence="1 9">Cell membrane</location>
        <topology evidence="1 9">Peripheral membrane protein</topology>
    </subcellularLocation>
</comment>
<evidence type="ECO:0000256" key="1">
    <source>
        <dbReference type="ARBA" id="ARBA00004202"/>
    </source>
</evidence>
<sequence length="143" mass="15991">MAKLFNLKVLTPEKQFFDGAAESLTVTTTDGRFEFLADHVPTIMPLVVGTLLIKAPEGTIEVFNSEGFLEVRHDGVLVYIQACEKPDEINKQRAEDARLRAEEHLRQQQSMQEYQQSKMALARAMARLSVSRRDGFGGGNPPV</sequence>
<name>A0A1M5VUH9_9FIRM</name>
<dbReference type="HAMAP" id="MF_00530">
    <property type="entry name" value="ATP_synth_epsil_bac"/>
    <property type="match status" value="1"/>
</dbReference>
<dbReference type="Pfam" id="PF02823">
    <property type="entry name" value="ATP-synt_DE_N"/>
    <property type="match status" value="1"/>
</dbReference>
<evidence type="ECO:0000313" key="13">
    <source>
        <dbReference type="EMBL" id="SHH78583.1"/>
    </source>
</evidence>
<comment type="similarity">
    <text evidence="2 9 10">Belongs to the ATPase epsilon chain family.</text>
</comment>
<dbReference type="OrthoDB" id="9804110at2"/>
<evidence type="ECO:0000259" key="12">
    <source>
        <dbReference type="Pfam" id="PF02823"/>
    </source>
</evidence>
<organism evidence="13 14">
    <name type="scientific">Sporobacter termitidis DSM 10068</name>
    <dbReference type="NCBI Taxonomy" id="1123282"/>
    <lineage>
        <taxon>Bacteria</taxon>
        <taxon>Bacillati</taxon>
        <taxon>Bacillota</taxon>
        <taxon>Clostridia</taxon>
        <taxon>Eubacteriales</taxon>
        <taxon>Oscillospiraceae</taxon>
        <taxon>Sporobacter</taxon>
    </lineage>
</organism>
<comment type="subunit">
    <text evidence="9 10">F-type ATPases have 2 components, CF(1) - the catalytic core - and CF(0) - the membrane proton channel. CF(1) has five subunits: alpha(3), beta(3), gamma(1), delta(1), epsilon(1). CF(0) has three main subunits: a, b and c.</text>
</comment>
<keyword evidence="5 9" id="KW-0406">Ion transport</keyword>
<keyword evidence="9" id="KW-0375">Hydrogen ion transport</keyword>
<protein>
    <recommendedName>
        <fullName evidence="9">ATP synthase epsilon chain</fullName>
    </recommendedName>
    <alternativeName>
        <fullName evidence="9">ATP synthase F1 sector epsilon subunit</fullName>
    </alternativeName>
    <alternativeName>
        <fullName evidence="9">F-ATPase epsilon subunit</fullName>
    </alternativeName>
</protein>
<dbReference type="EMBL" id="FQXV01000002">
    <property type="protein sequence ID" value="SHH78583.1"/>
    <property type="molecule type" value="Genomic_DNA"/>
</dbReference>
<comment type="function">
    <text evidence="9">Produces ATP from ADP in the presence of a proton gradient across the membrane.</text>
</comment>
<evidence type="ECO:0000256" key="7">
    <source>
        <dbReference type="ARBA" id="ARBA00023196"/>
    </source>
</evidence>
<evidence type="ECO:0000259" key="11">
    <source>
        <dbReference type="Pfam" id="PF00401"/>
    </source>
</evidence>
<dbReference type="InterPro" id="IPR001469">
    <property type="entry name" value="ATP_synth_F1_dsu/esu"/>
</dbReference>
<dbReference type="Gene3D" id="1.20.5.440">
    <property type="entry name" value="ATP synthase delta/epsilon subunit, C-terminal domain"/>
    <property type="match status" value="1"/>
</dbReference>
<dbReference type="NCBIfam" id="TIGR01216">
    <property type="entry name" value="ATP_synt_epsi"/>
    <property type="match status" value="1"/>
</dbReference>
<dbReference type="GO" id="GO:0045259">
    <property type="term" value="C:proton-transporting ATP synthase complex"/>
    <property type="evidence" value="ECO:0007669"/>
    <property type="project" value="UniProtKB-KW"/>
</dbReference>
<reference evidence="13 14" key="1">
    <citation type="submission" date="2016-11" db="EMBL/GenBank/DDBJ databases">
        <authorList>
            <person name="Jaros S."/>
            <person name="Januszkiewicz K."/>
            <person name="Wedrychowicz H."/>
        </authorList>
    </citation>
    <scope>NUCLEOTIDE SEQUENCE [LARGE SCALE GENOMIC DNA]</scope>
    <source>
        <strain evidence="13 14">DSM 10068</strain>
    </source>
</reference>
<evidence type="ECO:0000256" key="3">
    <source>
        <dbReference type="ARBA" id="ARBA00022448"/>
    </source>
</evidence>
<dbReference type="Pfam" id="PF00401">
    <property type="entry name" value="ATP-synt_DE"/>
    <property type="match status" value="1"/>
</dbReference>
<evidence type="ECO:0000256" key="10">
    <source>
        <dbReference type="RuleBase" id="RU003656"/>
    </source>
</evidence>
<evidence type="ECO:0000256" key="6">
    <source>
        <dbReference type="ARBA" id="ARBA00023136"/>
    </source>
</evidence>
<dbReference type="RefSeq" id="WP_073076562.1">
    <property type="nucleotide sequence ID" value="NZ_FQXV01000002.1"/>
</dbReference>
<evidence type="ECO:0000256" key="8">
    <source>
        <dbReference type="ARBA" id="ARBA00023310"/>
    </source>
</evidence>
<accession>A0A1M5VUH9</accession>
<keyword evidence="7 9" id="KW-0139">CF(1)</keyword>
<proteinExistence type="inferred from homology"/>
<dbReference type="InterPro" id="IPR020546">
    <property type="entry name" value="ATP_synth_F1_dsu/esu_N"/>
</dbReference>
<evidence type="ECO:0000256" key="2">
    <source>
        <dbReference type="ARBA" id="ARBA00005712"/>
    </source>
</evidence>
<dbReference type="InterPro" id="IPR020547">
    <property type="entry name" value="ATP_synth_F1_esu_C"/>
</dbReference>
<feature type="domain" description="ATP synthase epsilon subunit C-terminal" evidence="11">
    <location>
        <begin position="87"/>
        <end position="131"/>
    </location>
</feature>
<dbReference type="AlphaFoldDB" id="A0A1M5VUH9"/>
<evidence type="ECO:0000256" key="9">
    <source>
        <dbReference type="HAMAP-Rule" id="MF_00530"/>
    </source>
</evidence>
<evidence type="ECO:0000313" key="14">
    <source>
        <dbReference type="Proteomes" id="UP000183995"/>
    </source>
</evidence>
<dbReference type="SUPFAM" id="SSF51344">
    <property type="entry name" value="Epsilon subunit of F1F0-ATP synthase N-terminal domain"/>
    <property type="match status" value="1"/>
</dbReference>
<keyword evidence="6 9" id="KW-0472">Membrane</keyword>
<dbReference type="InterPro" id="IPR036771">
    <property type="entry name" value="ATPsynth_dsu/esu_N"/>
</dbReference>
<dbReference type="InterPro" id="IPR036794">
    <property type="entry name" value="ATP_F1_dsu/esu_C_sf"/>
</dbReference>
<dbReference type="SUPFAM" id="SSF46604">
    <property type="entry name" value="Epsilon subunit of F1F0-ATP synthase C-terminal domain"/>
    <property type="match status" value="1"/>
</dbReference>
<feature type="domain" description="ATP synthase F1 complex delta/epsilon subunit N-terminal" evidence="12">
    <location>
        <begin position="5"/>
        <end position="80"/>
    </location>
</feature>
<dbReference type="CDD" id="cd12152">
    <property type="entry name" value="F1-ATPase_delta"/>
    <property type="match status" value="1"/>
</dbReference>
<dbReference type="PANTHER" id="PTHR13822:SF10">
    <property type="entry name" value="ATP SYNTHASE EPSILON CHAIN, CHLOROPLASTIC"/>
    <property type="match status" value="1"/>
</dbReference>
<dbReference type="Proteomes" id="UP000183995">
    <property type="component" value="Unassembled WGS sequence"/>
</dbReference>
<keyword evidence="8 9" id="KW-0066">ATP synthesis</keyword>
<keyword evidence="4 9" id="KW-1003">Cell membrane</keyword>
<keyword evidence="3 9" id="KW-0813">Transport</keyword>
<keyword evidence="14" id="KW-1185">Reference proteome</keyword>
<evidence type="ECO:0000256" key="5">
    <source>
        <dbReference type="ARBA" id="ARBA00023065"/>
    </source>
</evidence>